<evidence type="ECO:0000256" key="5">
    <source>
        <dbReference type="SAM" id="Coils"/>
    </source>
</evidence>
<dbReference type="InterPro" id="IPR012921">
    <property type="entry name" value="SPOC_C"/>
</dbReference>
<dbReference type="Pfam" id="PF07500">
    <property type="entry name" value="TFIIS_M"/>
    <property type="match status" value="1"/>
</dbReference>
<feature type="compositionally biased region" description="Low complexity" evidence="6">
    <location>
        <begin position="725"/>
        <end position="748"/>
    </location>
</feature>
<dbReference type="InterPro" id="IPR019786">
    <property type="entry name" value="Zinc_finger_PHD-type_CS"/>
</dbReference>
<dbReference type="SMART" id="SM00510">
    <property type="entry name" value="TFS2M"/>
    <property type="match status" value="1"/>
</dbReference>
<dbReference type="Pfam" id="PF00628">
    <property type="entry name" value="PHD"/>
    <property type="match status" value="1"/>
</dbReference>
<keyword evidence="1" id="KW-0479">Metal-binding</keyword>
<dbReference type="InterPro" id="IPR033082">
    <property type="entry name" value="DIDO1_PHD"/>
</dbReference>
<dbReference type="CDD" id="cd15639">
    <property type="entry name" value="PHD_DIDO1_like"/>
    <property type="match status" value="1"/>
</dbReference>
<evidence type="ECO:0000259" key="7">
    <source>
        <dbReference type="PROSITE" id="PS50016"/>
    </source>
</evidence>
<feature type="compositionally biased region" description="Basic and acidic residues" evidence="6">
    <location>
        <begin position="1976"/>
        <end position="2143"/>
    </location>
</feature>
<organism evidence="9 10">
    <name type="scientific">Chiloscyllium punctatum</name>
    <name type="common">Brownbanded bambooshark</name>
    <name type="synonym">Hemiscyllium punctatum</name>
    <dbReference type="NCBI Taxonomy" id="137246"/>
    <lineage>
        <taxon>Eukaryota</taxon>
        <taxon>Metazoa</taxon>
        <taxon>Chordata</taxon>
        <taxon>Craniata</taxon>
        <taxon>Vertebrata</taxon>
        <taxon>Chondrichthyes</taxon>
        <taxon>Elasmobranchii</taxon>
        <taxon>Galeomorphii</taxon>
        <taxon>Galeoidea</taxon>
        <taxon>Orectolobiformes</taxon>
        <taxon>Hemiscylliidae</taxon>
        <taxon>Chiloscyllium</taxon>
    </lineage>
</organism>
<feature type="compositionally biased region" description="Basic and acidic residues" evidence="6">
    <location>
        <begin position="905"/>
        <end position="922"/>
    </location>
</feature>
<dbReference type="GO" id="GO:0005634">
    <property type="term" value="C:nucleus"/>
    <property type="evidence" value="ECO:0007669"/>
    <property type="project" value="TreeGrafter"/>
</dbReference>
<comment type="caution">
    <text evidence="9">The sequence shown here is derived from an EMBL/GenBank/DDBJ whole genome shotgun (WGS) entry which is preliminary data.</text>
</comment>
<feature type="domain" description="PHD-type" evidence="7">
    <location>
        <begin position="397"/>
        <end position="451"/>
    </location>
</feature>
<dbReference type="SUPFAM" id="SSF57903">
    <property type="entry name" value="FYVE/PHD zinc finger"/>
    <property type="match status" value="1"/>
</dbReference>
<feature type="compositionally biased region" description="Polar residues" evidence="6">
    <location>
        <begin position="1775"/>
        <end position="1794"/>
    </location>
</feature>
<feature type="region of interest" description="Disordered" evidence="6">
    <location>
        <begin position="939"/>
        <end position="963"/>
    </location>
</feature>
<dbReference type="InterPro" id="IPR036575">
    <property type="entry name" value="TFIIS_cen_dom_sf"/>
</dbReference>
<evidence type="ECO:0000256" key="4">
    <source>
        <dbReference type="PROSITE-ProRule" id="PRU00146"/>
    </source>
</evidence>
<feature type="compositionally biased region" description="Low complexity" evidence="6">
    <location>
        <begin position="350"/>
        <end position="362"/>
    </location>
</feature>
<feature type="compositionally biased region" description="Low complexity" evidence="6">
    <location>
        <begin position="113"/>
        <end position="130"/>
    </location>
</feature>
<feature type="compositionally biased region" description="Basic and acidic residues" evidence="6">
    <location>
        <begin position="363"/>
        <end position="377"/>
    </location>
</feature>
<dbReference type="EMBL" id="BEZZ01001611">
    <property type="protein sequence ID" value="GCC19818.1"/>
    <property type="molecule type" value="Genomic_DNA"/>
</dbReference>
<feature type="region of interest" description="Disordered" evidence="6">
    <location>
        <begin position="905"/>
        <end position="924"/>
    </location>
</feature>
<dbReference type="PROSITE" id="PS51321">
    <property type="entry name" value="TFIIS_CENTRAL"/>
    <property type="match status" value="1"/>
</dbReference>
<feature type="domain" description="TFIIS central" evidence="8">
    <location>
        <begin position="802"/>
        <end position="922"/>
    </location>
</feature>
<dbReference type="Proteomes" id="UP000287033">
    <property type="component" value="Unassembled WGS sequence"/>
</dbReference>
<dbReference type="SMART" id="SM00249">
    <property type="entry name" value="PHD"/>
    <property type="match status" value="1"/>
</dbReference>
<dbReference type="PROSITE" id="PS50016">
    <property type="entry name" value="ZF_PHD_2"/>
    <property type="match status" value="1"/>
</dbReference>
<feature type="compositionally biased region" description="Basic and acidic residues" evidence="6">
    <location>
        <begin position="1438"/>
        <end position="1447"/>
    </location>
</feature>
<keyword evidence="3" id="KW-0862">Zinc</keyword>
<keyword evidence="5" id="KW-0175">Coiled coil</keyword>
<evidence type="ECO:0000256" key="1">
    <source>
        <dbReference type="ARBA" id="ARBA00022723"/>
    </source>
</evidence>
<gene>
    <name evidence="9" type="ORF">chiPu_0018554</name>
</gene>
<feature type="region of interest" description="Disordered" evidence="6">
    <location>
        <begin position="996"/>
        <end position="1047"/>
    </location>
</feature>
<feature type="region of interest" description="Disordered" evidence="6">
    <location>
        <begin position="452"/>
        <end position="498"/>
    </location>
</feature>
<feature type="compositionally biased region" description="Polar residues" evidence="6">
    <location>
        <begin position="452"/>
        <end position="468"/>
    </location>
</feature>
<evidence type="ECO:0000313" key="10">
    <source>
        <dbReference type="Proteomes" id="UP000287033"/>
    </source>
</evidence>
<feature type="compositionally biased region" description="Basic and acidic residues" evidence="6">
    <location>
        <begin position="562"/>
        <end position="578"/>
    </location>
</feature>
<feature type="compositionally biased region" description="Basic and acidic residues" evidence="6">
    <location>
        <begin position="1009"/>
        <end position="1026"/>
    </location>
</feature>
<name>A0A401RNW6_CHIPU</name>
<feature type="compositionally biased region" description="Polar residues" evidence="6">
    <location>
        <begin position="1894"/>
        <end position="1903"/>
    </location>
</feature>
<dbReference type="OMA" id="HPNQFDG"/>
<dbReference type="PROSITE" id="PS01359">
    <property type="entry name" value="ZF_PHD_1"/>
    <property type="match status" value="1"/>
</dbReference>
<feature type="region of interest" description="Disordered" evidence="6">
    <location>
        <begin position="1615"/>
        <end position="2152"/>
    </location>
</feature>
<dbReference type="InterPro" id="IPR003618">
    <property type="entry name" value="TFIIS_cen_dom"/>
</dbReference>
<feature type="compositionally biased region" description="Polar residues" evidence="6">
    <location>
        <begin position="300"/>
        <end position="321"/>
    </location>
</feature>
<dbReference type="Pfam" id="PF07744">
    <property type="entry name" value="SPOC"/>
    <property type="match status" value="1"/>
</dbReference>
<feature type="non-terminal residue" evidence="9">
    <location>
        <position position="1"/>
    </location>
</feature>
<feature type="compositionally biased region" description="Low complexity" evidence="6">
    <location>
        <begin position="1398"/>
        <end position="1423"/>
    </location>
</feature>
<sequence>VFTYRQPEHIVDVFMDISDSVGQYLPQNHLNLPEESSLISNLDLSQGIDTALKMLSDKDPLLPSSSEPFRLELQADGSEQCQLDTAEALRLGDVGAVITAVEEDEHDRASGLQESSQNSSNSEPNPVQPNRKSPRLHTPVAVLESKDENKEQPARIIHPSSKEFKKTWGFRQTTIAKRENAMDAENSDTALSENSDHLTPLLRRSRRQTQRSARVQEFISAAQKRYRKMSGLDDGECGPILTSEAGTGSDGSADVDEKGVGSLDMATDKGSASVFGRTNEMANSEDSSTNSDSDELTLKELQNQLRKQRGQEQPDSPQNALKGQEMCTEENQSRKESKSAVTAKAKKKIITPVKKSTKSGPPSKEKESKSPLDVKSESEDDESSTNQSDNEYNDPDKLYCICRQPHNNRFMICCDRCEEWFHGDCVGITMARGRLLERNGEDYICPDCSPSSGKGSGTTVMKSGQQESKPVLASNDDPSSTVEKREGNAPTDQGIKGRIEKAVNPSGKKKIKIFKPAMEIPAVPKCIGPGCSNLASTDSVYCSSDCILKHAAATMKSLNQAKDQKQKPKGKSKTEKVTSSKSLAEASSKPLTLGPIKAEELNAKEFPNKKLVVLVHKSPVPPQKETVSSNIAGTWTIDHNYNAVKPEKTLMSTSVFYRSLTPKGKAADSKQTDSESLSEQPPATLQSASSKLSATATKQPAGSVEQRVVPKRSTLQTSSKQQTASKHQTSSKHSISTKQQTSTKQSSTGSEYRIPSKHSSSAAKHTVHSSEQPPARKSADKLPVQPSAPATKNTSQLSNPQIRHNIRRSLKEILCKRVNDCDDLDVTEDAIGKIAVNIEKELFTLFQDTHSKYKSRYRSIMFNLKNPRNQGLFRRVVREEIVPFHLVRMSPEEIESKELAVWEERESRSAHDQSERLQHESKGSVLLAADKHEIDMEEAPPMSDADEQEDIRPAQKTSHPLPDIFSSMLKDTTDEHRAHLFDLNCRICTGKVQVSEDEPMPKKPKVVTKKAEPKMKSKSDMRRQQEQGKATVTVSTPEESASSVQGITSFPSPSIVTTATNVVTSQPTSESVSNSFIPPATNPTGVVRTERTSVTIASLLTTSIVSKSTLSVSSVGTTGSERVMGRTFVGGKEEEETPKSILASAVPKSILTKTSTAPEQNYTASTTLRVSEAKTPAELDTSLFLSHLDAIWKGFINMHGVAKFVTKAYPVSGSIDYLVEDLPDTIHIGGRISPHTVWDYVGKLKSSLSKEVCLIRFHPATEEEEVTYISLYSYFNSRGRFGVVANNARHIKDLYLIPLAANDPIHSKLLPFEGPGLEKSRPNLILGLVIRQKGKRRPLEPEPEPERGDTALAEDKRSRLVTREESPVPPVPASREGKPGRAPYGEGAVAATPPGSPPSEAESEVPPAASKAAAAPPAPGKVANPLQHILQTLFGAKKSFEKVKEPSPEPEAQAPGAGAGAAPLLDPIVQQFGQLQEDKPPEPEDDDNRPYDPEEEYKPEADTPYDPADETILEEAMVPMAGEAGTGEAKAKGMELGAELYMSSSLQEQQKMLESLNQQIEEQTRQVEEQEEALRQQRAAVGVSMACFSVSDALMSPPAKPASFKAELFEVPEPGVGQLPGLESTGLSQMIDQSRDPRQAAVRRLAPGRAAGEAVALPVDQPAATAPYNSPRLQEVAPQELPGPSQQHAEGPSPNPPTLWANEEPRATVEALQPPLSQEASPGPGGLSQPFPLVEQAPFPALQPAPKGLLPTPTLPPLLGTSYPGDRPAFPSPPRGSQSFGNSQENFHPGNMQQPLGPFPNFQHPNNSQHLPRKASDFIREPGPAFQSLKPMPLFPRGAPVPRYRFSGQGFNQSPHPMGNQPPHPMGNQPPHPMGNQPPHPMGNQSPHPMGNQPLHQMGNQSPHPMGNQPLHQMGNQSPHPMGNQPPHPMGNQSPHPMGNQPPHPMGNQSPAPHELHSAPGSGLKDSERLGGPGPDSRDRERARPYPGRGRDGRRERPENRYPDERFRRGEERRRDREYGRPWERERGRAWNRDWERNRERDRNRSRSREREHDRDRYRRRERERGRDRERSRDKERERGREKDHDRTKERERREGSGKASEQDKERERRENSSKNNEQEKEKGREGRSSEQEKESEDSKKVVAADSTKAAS</sequence>
<dbReference type="GO" id="GO:0008270">
    <property type="term" value="F:zinc ion binding"/>
    <property type="evidence" value="ECO:0007669"/>
    <property type="project" value="UniProtKB-KW"/>
</dbReference>
<feature type="compositionally biased region" description="Basic and acidic residues" evidence="6">
    <location>
        <begin position="1337"/>
        <end position="1366"/>
    </location>
</feature>
<dbReference type="Gene3D" id="1.10.472.30">
    <property type="entry name" value="Transcription elongation factor S-II, central domain"/>
    <property type="match status" value="1"/>
</dbReference>
<accession>A0A401RNW6</accession>
<reference evidence="9 10" key="1">
    <citation type="journal article" date="2018" name="Nat. Ecol. Evol.">
        <title>Shark genomes provide insights into elasmobranch evolution and the origin of vertebrates.</title>
        <authorList>
            <person name="Hara Y"/>
            <person name="Yamaguchi K"/>
            <person name="Onimaru K"/>
            <person name="Kadota M"/>
            <person name="Koyanagi M"/>
            <person name="Keeley SD"/>
            <person name="Tatsumi K"/>
            <person name="Tanaka K"/>
            <person name="Motone F"/>
            <person name="Kageyama Y"/>
            <person name="Nozu R"/>
            <person name="Adachi N"/>
            <person name="Nishimura O"/>
            <person name="Nakagawa R"/>
            <person name="Tanegashima C"/>
            <person name="Kiyatake I"/>
            <person name="Matsumoto R"/>
            <person name="Murakumo K"/>
            <person name="Nishida K"/>
            <person name="Terakita A"/>
            <person name="Kuratani S"/>
            <person name="Sato K"/>
            <person name="Hyodo S Kuraku.S."/>
        </authorList>
    </citation>
    <scope>NUCLEOTIDE SEQUENCE [LARGE SCALE GENOMIC DNA]</scope>
</reference>
<proteinExistence type="predicted"/>
<feature type="compositionally biased region" description="Polar residues" evidence="6">
    <location>
        <begin position="713"/>
        <end position="724"/>
    </location>
</feature>
<dbReference type="InterPro" id="IPR019787">
    <property type="entry name" value="Znf_PHD-finger"/>
</dbReference>
<evidence type="ECO:0000313" key="9">
    <source>
        <dbReference type="EMBL" id="GCC19818.1"/>
    </source>
</evidence>
<feature type="coiled-coil region" evidence="5">
    <location>
        <begin position="1543"/>
        <end position="1580"/>
    </location>
</feature>
<dbReference type="PANTHER" id="PTHR11477:SF13">
    <property type="entry name" value="DEATH-INDUCER OBLITERATOR 1"/>
    <property type="match status" value="1"/>
</dbReference>
<protein>
    <recommendedName>
        <fullName evidence="11">Death inducer-obliterator 1</fullName>
    </recommendedName>
</protein>
<dbReference type="STRING" id="137246.A0A401RNW6"/>
<feature type="compositionally biased region" description="Pro residues" evidence="6">
    <location>
        <begin position="1860"/>
        <end position="1881"/>
    </location>
</feature>
<keyword evidence="2 4" id="KW-0863">Zinc-finger</keyword>
<feature type="compositionally biased region" description="Basic and acidic residues" evidence="6">
    <location>
        <begin position="1476"/>
        <end position="1501"/>
    </location>
</feature>
<keyword evidence="10" id="KW-1185">Reference proteome</keyword>
<feature type="compositionally biased region" description="Low complexity" evidence="6">
    <location>
        <begin position="683"/>
        <end position="699"/>
    </location>
</feature>
<dbReference type="Gene3D" id="3.30.40.10">
    <property type="entry name" value="Zinc/RING finger domain, C3HC4 (zinc finger)"/>
    <property type="match status" value="1"/>
</dbReference>
<feature type="region of interest" description="Disordered" evidence="6">
    <location>
        <begin position="230"/>
        <end position="396"/>
    </location>
</feature>
<evidence type="ECO:0000256" key="2">
    <source>
        <dbReference type="ARBA" id="ARBA00022771"/>
    </source>
</evidence>
<dbReference type="InterPro" id="IPR001965">
    <property type="entry name" value="Znf_PHD"/>
</dbReference>
<dbReference type="SUPFAM" id="SSF46942">
    <property type="entry name" value="Elongation factor TFIIS domain 2"/>
    <property type="match status" value="1"/>
</dbReference>
<evidence type="ECO:0000259" key="8">
    <source>
        <dbReference type="PROSITE" id="PS51321"/>
    </source>
</evidence>
<dbReference type="OrthoDB" id="1884872at2759"/>
<feature type="compositionally biased region" description="Polar residues" evidence="6">
    <location>
        <begin position="1027"/>
        <end position="1047"/>
    </location>
</feature>
<dbReference type="PANTHER" id="PTHR11477">
    <property type="entry name" value="TRANSCRIPTION FACTOR S-II ZINC FINGER DOMAIN-CONTAINING PROTEIN"/>
    <property type="match status" value="1"/>
</dbReference>
<feature type="region of interest" description="Disordered" evidence="6">
    <location>
        <begin position="104"/>
        <end position="135"/>
    </location>
</feature>
<feature type="compositionally biased region" description="Low complexity" evidence="6">
    <location>
        <begin position="1450"/>
        <end position="1463"/>
    </location>
</feature>
<dbReference type="InterPro" id="IPR011011">
    <property type="entry name" value="Znf_FYVE_PHD"/>
</dbReference>
<dbReference type="GO" id="GO:0097190">
    <property type="term" value="P:apoptotic signaling pathway"/>
    <property type="evidence" value="ECO:0007669"/>
    <property type="project" value="InterPro"/>
</dbReference>
<feature type="region of interest" description="Disordered" evidence="6">
    <location>
        <begin position="1334"/>
        <end position="1510"/>
    </location>
</feature>
<feature type="compositionally biased region" description="Polar residues" evidence="6">
    <location>
        <begin position="1910"/>
        <end position="1919"/>
    </location>
</feature>
<evidence type="ECO:0008006" key="11">
    <source>
        <dbReference type="Google" id="ProtNLM"/>
    </source>
</evidence>
<evidence type="ECO:0000256" key="6">
    <source>
        <dbReference type="SAM" id="MobiDB-lite"/>
    </source>
</evidence>
<feature type="compositionally biased region" description="Low complexity" evidence="6">
    <location>
        <begin position="1744"/>
        <end position="1765"/>
    </location>
</feature>
<feature type="region of interest" description="Disordered" evidence="6">
    <location>
        <begin position="663"/>
        <end position="803"/>
    </location>
</feature>
<dbReference type="InterPro" id="IPR013083">
    <property type="entry name" value="Znf_RING/FYVE/PHD"/>
</dbReference>
<feature type="region of interest" description="Disordered" evidence="6">
    <location>
        <begin position="558"/>
        <end position="589"/>
    </location>
</feature>
<feature type="compositionally biased region" description="Polar residues" evidence="6">
    <location>
        <begin position="788"/>
        <end position="802"/>
    </location>
</feature>
<dbReference type="GO" id="GO:0006351">
    <property type="term" value="P:DNA-templated transcription"/>
    <property type="evidence" value="ECO:0007669"/>
    <property type="project" value="InterPro"/>
</dbReference>
<evidence type="ECO:0000256" key="3">
    <source>
        <dbReference type="ARBA" id="ARBA00022833"/>
    </source>
</evidence>